<feature type="transmembrane region" description="Helical" evidence="1">
    <location>
        <begin position="119"/>
        <end position="139"/>
    </location>
</feature>
<protein>
    <submittedName>
        <fullName evidence="2">Uncharacterized protein</fullName>
    </submittedName>
</protein>
<evidence type="ECO:0000313" key="3">
    <source>
        <dbReference type="Proteomes" id="UP000003028"/>
    </source>
</evidence>
<feature type="transmembrane region" description="Helical" evidence="1">
    <location>
        <begin position="204"/>
        <end position="222"/>
    </location>
</feature>
<feature type="transmembrane region" description="Helical" evidence="1">
    <location>
        <begin position="170"/>
        <end position="192"/>
    </location>
</feature>
<dbReference type="AlphaFoldDB" id="E7FY04"/>
<sequence>MNQILDYIEVMFKSLPQTDEVERLKMNMTDSMELKFNQYIEEGKRESEAIGLVIGEFGSIEELKEALGLNVADDEDIVYLETARVDEYLRFIRRFAMMISIGVAVIMIGIGSTEFFDNLVIFFLSLIVGVTIFVYYGMLYATYDDITDKGIVDSVQYQRLNQIQKNYQPFFIRSIVLGVALCIIAVFSVVYLEEFMHIKQYSSLLFMVITALAMVLFINAGVNQTHIATLTTRHEWAKSKSGSARLNETLKREERIENITGILMGLAAMVYLILGFTMNLWHPGWIIFPIVALVSELIASIKKE</sequence>
<gene>
    <name evidence="2" type="ORF">HMPREF0357_11531</name>
</gene>
<keyword evidence="3" id="KW-1185">Reference proteome</keyword>
<keyword evidence="1" id="KW-0472">Membrane</keyword>
<keyword evidence="1" id="KW-0812">Transmembrane</keyword>
<comment type="caution">
    <text evidence="2">The sequence shown here is derived from an EMBL/GenBank/DDBJ whole genome shotgun (WGS) entry which is preliminary data.</text>
</comment>
<name>E7FY04_ERYRH</name>
<dbReference type="EMBL" id="ACLK02000003">
    <property type="protein sequence ID" value="EFY08378.1"/>
    <property type="molecule type" value="Genomic_DNA"/>
</dbReference>
<dbReference type="RefSeq" id="WP_003775794.1">
    <property type="nucleotide sequence ID" value="NZ_ACLK02000003.1"/>
</dbReference>
<dbReference type="NCBIfam" id="NF038403">
    <property type="entry name" value="perm_prefix_1"/>
    <property type="match status" value="1"/>
</dbReference>
<dbReference type="STRING" id="1648.A2I91_08600"/>
<keyword evidence="1" id="KW-1133">Transmembrane helix</keyword>
<dbReference type="InterPro" id="IPR047928">
    <property type="entry name" value="Perm_prefix_1"/>
</dbReference>
<accession>E7FY04</accession>
<feature type="transmembrane region" description="Helical" evidence="1">
    <location>
        <begin position="259"/>
        <end position="278"/>
    </location>
</feature>
<dbReference type="OrthoDB" id="9815852at2"/>
<feature type="transmembrane region" description="Helical" evidence="1">
    <location>
        <begin position="284"/>
        <end position="301"/>
    </location>
</feature>
<proteinExistence type="predicted"/>
<organism evidence="2 3">
    <name type="scientific">Erysipelothrix rhusiopathiae ATCC 19414</name>
    <dbReference type="NCBI Taxonomy" id="525280"/>
    <lineage>
        <taxon>Bacteria</taxon>
        <taxon>Bacillati</taxon>
        <taxon>Bacillota</taxon>
        <taxon>Erysipelotrichia</taxon>
        <taxon>Erysipelotrichales</taxon>
        <taxon>Erysipelotrichaceae</taxon>
        <taxon>Erysipelothrix</taxon>
    </lineage>
</organism>
<reference evidence="2" key="1">
    <citation type="submission" date="2011-01" db="EMBL/GenBank/DDBJ databases">
        <authorList>
            <person name="Muzny D."/>
            <person name="Qin X."/>
            <person name="Buhay C."/>
            <person name="Dugan-Rocha S."/>
            <person name="Ding Y."/>
            <person name="Chen G."/>
            <person name="Hawes A."/>
            <person name="Holder M."/>
            <person name="Jhangiani S."/>
            <person name="Johnson A."/>
            <person name="Khan Z."/>
            <person name="Li Z."/>
            <person name="Liu W."/>
            <person name="Liu X."/>
            <person name="Perez L."/>
            <person name="Shen H."/>
            <person name="Wang Q."/>
            <person name="Watt J."/>
            <person name="Xi L."/>
            <person name="Xin Y."/>
            <person name="Zhou J."/>
            <person name="Deng J."/>
            <person name="Jiang H."/>
            <person name="Liu Y."/>
            <person name="Qu J."/>
            <person name="Song X.-Z."/>
            <person name="Zhang L."/>
            <person name="Villasana D."/>
            <person name="Johnson A."/>
            <person name="Liu J."/>
            <person name="Liyanage D."/>
            <person name="Lorensuhewa L."/>
            <person name="Robinson T."/>
            <person name="Song A."/>
            <person name="Song B.-B."/>
            <person name="Dinh H."/>
            <person name="Thornton R."/>
            <person name="Coyle M."/>
            <person name="Francisco L."/>
            <person name="Jackson L."/>
            <person name="Javaid M."/>
            <person name="Korchina V."/>
            <person name="Kovar C."/>
            <person name="Mata R."/>
            <person name="Mathew T."/>
            <person name="Ngo R."/>
            <person name="Nguyen L."/>
            <person name="Nguyen N."/>
            <person name="Okwuonu G."/>
            <person name="Ongeri F."/>
            <person name="Pham C."/>
            <person name="Simmons D."/>
            <person name="Wilczek-Boney K."/>
            <person name="Hale W."/>
            <person name="Jakkamsetti A."/>
            <person name="Pham P."/>
            <person name="Ruth R."/>
            <person name="San Lucas F."/>
            <person name="Warren J."/>
            <person name="Zhang J."/>
            <person name="Zhao Z."/>
            <person name="Zhou C."/>
            <person name="Zhu D."/>
            <person name="Lee S."/>
            <person name="Bess C."/>
            <person name="Blankenburg K."/>
            <person name="Forbes L."/>
            <person name="Fu Q."/>
            <person name="Gubbala S."/>
            <person name="Hirani K."/>
            <person name="Jayaseelan J.C."/>
            <person name="Lara F."/>
            <person name="Munidasa M."/>
            <person name="Palculict T."/>
            <person name="Patil S."/>
            <person name="Pu L.-L."/>
            <person name="Saada N."/>
            <person name="Tang L."/>
            <person name="Weissenberger G."/>
            <person name="Zhu Y."/>
            <person name="Hemphill L."/>
            <person name="Shang Y."/>
            <person name="Youmans B."/>
            <person name="Ayvaz T."/>
            <person name="Ross M."/>
            <person name="Santibanez J."/>
            <person name="Aqrawi P."/>
            <person name="Gross S."/>
            <person name="Joshi V."/>
            <person name="Fowler G."/>
            <person name="Nazareth L."/>
            <person name="Reid J."/>
            <person name="Worley K."/>
            <person name="Petrosino J."/>
            <person name="Highlander S."/>
            <person name="Gibbs R."/>
        </authorList>
    </citation>
    <scope>NUCLEOTIDE SEQUENCE [LARGE SCALE GENOMIC DNA]</scope>
    <source>
        <strain evidence="2">ATCC 19414</strain>
    </source>
</reference>
<dbReference type="Proteomes" id="UP000003028">
    <property type="component" value="Unassembled WGS sequence"/>
</dbReference>
<evidence type="ECO:0000256" key="1">
    <source>
        <dbReference type="SAM" id="Phobius"/>
    </source>
</evidence>
<feature type="transmembrane region" description="Helical" evidence="1">
    <location>
        <begin position="95"/>
        <end position="113"/>
    </location>
</feature>
<evidence type="ECO:0000313" key="2">
    <source>
        <dbReference type="EMBL" id="EFY08378.1"/>
    </source>
</evidence>